<evidence type="ECO:0000313" key="5">
    <source>
        <dbReference type="Proteomes" id="UP000194873"/>
    </source>
</evidence>
<keyword evidence="5" id="KW-1185">Reference proteome</keyword>
<keyword evidence="2" id="KW-0732">Signal</keyword>
<feature type="chain" id="PRO_5012037782" evidence="2">
    <location>
        <begin position="26"/>
        <end position="962"/>
    </location>
</feature>
<feature type="domain" description="Gylcosyl hydrolase 115 C-terminal" evidence="3">
    <location>
        <begin position="784"/>
        <end position="957"/>
    </location>
</feature>
<dbReference type="SUPFAM" id="SSF55545">
    <property type="entry name" value="beta-N-acetylhexosaminidase-like domain"/>
    <property type="match status" value="1"/>
</dbReference>
<dbReference type="GO" id="GO:0016787">
    <property type="term" value="F:hydrolase activity"/>
    <property type="evidence" value="ECO:0007669"/>
    <property type="project" value="UniProtKB-KW"/>
</dbReference>
<dbReference type="InterPro" id="IPR029018">
    <property type="entry name" value="Hex-like_dom2"/>
</dbReference>
<protein>
    <submittedName>
        <fullName evidence="4">Glycosyl hydrolase</fullName>
    </submittedName>
</protein>
<proteinExistence type="predicted"/>
<evidence type="ECO:0000256" key="1">
    <source>
        <dbReference type="ARBA" id="ARBA00022801"/>
    </source>
</evidence>
<dbReference type="RefSeq" id="WP_086593879.1">
    <property type="nucleotide sequence ID" value="NZ_MTSE01000004.1"/>
</dbReference>
<dbReference type="Pfam" id="PF15979">
    <property type="entry name" value="Glyco_hydro_115"/>
    <property type="match status" value="1"/>
</dbReference>
<dbReference type="PANTHER" id="PTHR37842">
    <property type="match status" value="1"/>
</dbReference>
<dbReference type="Gene3D" id="3.30.379.10">
    <property type="entry name" value="Chitobiase/beta-hexosaminidase domain 2-like"/>
    <property type="match status" value="1"/>
</dbReference>
<dbReference type="Gene3D" id="2.60.120.1620">
    <property type="match status" value="1"/>
</dbReference>
<dbReference type="OrthoDB" id="8727830at2"/>
<dbReference type="AlphaFoldDB" id="A0A243WEB3"/>
<reference evidence="4 5" key="1">
    <citation type="submission" date="2017-01" db="EMBL/GenBank/DDBJ databases">
        <title>A new Hymenobacter.</title>
        <authorList>
            <person name="Liang Y."/>
            <person name="Feng F."/>
        </authorList>
    </citation>
    <scope>NUCLEOTIDE SEQUENCE [LARGE SCALE GENOMIC DNA]</scope>
    <source>
        <strain evidence="4">MIMBbqt21</strain>
    </source>
</reference>
<dbReference type="Pfam" id="PF17829">
    <property type="entry name" value="GH115_C"/>
    <property type="match status" value="1"/>
</dbReference>
<keyword evidence="1 4" id="KW-0378">Hydrolase</keyword>
<name>A0A243WEB3_9BACT</name>
<accession>A0A243WEB3</accession>
<dbReference type="Proteomes" id="UP000194873">
    <property type="component" value="Unassembled WGS sequence"/>
</dbReference>
<feature type="signal peptide" evidence="2">
    <location>
        <begin position="1"/>
        <end position="25"/>
    </location>
</feature>
<dbReference type="InterPro" id="IPR031924">
    <property type="entry name" value="GH115"/>
</dbReference>
<comment type="caution">
    <text evidence="4">The sequence shown here is derived from an EMBL/GenBank/DDBJ whole genome shotgun (WGS) entry which is preliminary data.</text>
</comment>
<dbReference type="Gene3D" id="1.20.58.2150">
    <property type="match status" value="1"/>
</dbReference>
<evidence type="ECO:0000313" key="4">
    <source>
        <dbReference type="EMBL" id="OUJ74035.1"/>
    </source>
</evidence>
<gene>
    <name evidence="4" type="ORF">BXP70_09795</name>
</gene>
<dbReference type="InterPro" id="IPR042301">
    <property type="entry name" value="GH115_sf"/>
</dbReference>
<sequence length="962" mass="106785">MNNSLSRVKPALALLLALGSLTARAQGYVSFEPKATYLPLAASGKSLPLLVSPTDDKGVLRAAADLQHDLGSVTGQQPALLQKPALAKGSAVVIIGTIGHNPVVDALIRAKKLDVSGVRGKWEASVTQVVLNPLPGVKQALVIAGSDRRGTIYGIYELSKQAGVSPWYWWADVPVAHHAALYARPGRYLIHEPAVKYRGIFINDEAPAFSGWAKAKFGGANHQVYEHMFELILRLRGNYLWPAMWGNAFNDDDKLNPVKADEYGIVMGTSHHEPMDRAQKEWERYGKGPWNYETNAPALQEFWRQGIKNMGTKEILVTMGMRGDGDVPMSASTNIKLLESIVHDQRQILTEVTGKPATQIPQLWALYTEVQQYYDQGMRVPDDVTLLLCDDNYGNIRRLPRPDAPKRSGGYGLYYHYDFNGGPWSYKWINTNQLAKVWEQLRQAYTHGVDRIWIMNVGDLKPMEFPISFYFEYAWDPSQLPAEKLPAYARQWASRQFGPGLAQPIGDLLTTYSDYNGIRKPELLSSNTFSLTNYQEFEQLTARYHALRDEALRVQAQVPAASQDAYFQLVQYPIQALTNLLDLHLALAKNKWYAAQGRAATASQAAEVKQRYVQDSLLSYQYNHTLASGKWDHMMDQPHVFYHSWRGPDHHDDLPKTLSVALPASPEMAVAVEGSADWWPQATAPAVLPQLTGWQRQPHYLEVFNRGQGTFAYTATSPVPWLKIDKPSGQVAQQERLWVSVDWSQAPTGRQQVPLTLTGPAGQRLTVQVPVDNSLTAKQMQSVGYVAGDGYVSIDAAHYARAVHPGTTSWQVLDHYGRTTTGVALLPTTAGRQQATAAAPHLEYQVYLPEAGPVNLLAYVAPTIDFNNAGGLTYAVAFDDEAPQLVNVSAKKPGESWVNDNSEKAMKDNINLNQTTHQLATKGAHTLRYWVITPGVVLQKLVIDAGGLRPSYLGPPESYRAQ</sequence>
<organism evidence="4 5">
    <name type="scientific">Hymenobacter crusticola</name>
    <dbReference type="NCBI Taxonomy" id="1770526"/>
    <lineage>
        <taxon>Bacteria</taxon>
        <taxon>Pseudomonadati</taxon>
        <taxon>Bacteroidota</taxon>
        <taxon>Cytophagia</taxon>
        <taxon>Cytophagales</taxon>
        <taxon>Hymenobacteraceae</taxon>
        <taxon>Hymenobacter</taxon>
    </lineage>
</organism>
<dbReference type="PANTHER" id="PTHR37842:SF2">
    <property type="entry name" value="GYLCOSYL HYDROLASE 115 C-TERMINAL DOMAIN-CONTAINING PROTEIN"/>
    <property type="match status" value="1"/>
</dbReference>
<dbReference type="InterPro" id="IPR041437">
    <property type="entry name" value="GH115_C"/>
</dbReference>
<dbReference type="Gene3D" id="3.20.20.520">
    <property type="entry name" value="Glycosyl hydrolase family 115"/>
    <property type="match status" value="1"/>
</dbReference>
<evidence type="ECO:0000259" key="3">
    <source>
        <dbReference type="Pfam" id="PF17829"/>
    </source>
</evidence>
<dbReference type="GO" id="GO:0005975">
    <property type="term" value="P:carbohydrate metabolic process"/>
    <property type="evidence" value="ECO:0007669"/>
    <property type="project" value="UniProtKB-ARBA"/>
</dbReference>
<dbReference type="EMBL" id="MTSE01000004">
    <property type="protein sequence ID" value="OUJ74035.1"/>
    <property type="molecule type" value="Genomic_DNA"/>
</dbReference>
<evidence type="ECO:0000256" key="2">
    <source>
        <dbReference type="SAM" id="SignalP"/>
    </source>
</evidence>